<feature type="compositionally biased region" description="Basic and acidic residues" evidence="5">
    <location>
        <begin position="225"/>
        <end position="234"/>
    </location>
</feature>
<feature type="coiled-coil region" evidence="4">
    <location>
        <begin position="604"/>
        <end position="631"/>
    </location>
</feature>
<evidence type="ECO:0000256" key="1">
    <source>
        <dbReference type="ARBA" id="ARBA00004138"/>
    </source>
</evidence>
<evidence type="ECO:0000256" key="2">
    <source>
        <dbReference type="ARBA" id="ARBA00023054"/>
    </source>
</evidence>
<dbReference type="SUPFAM" id="SSF48403">
    <property type="entry name" value="Ankyrin repeat"/>
    <property type="match status" value="1"/>
</dbReference>
<name>U6LXC7_EIMMA</name>
<dbReference type="InterPro" id="IPR025254">
    <property type="entry name" value="CCDC113/CCDC96_CC"/>
</dbReference>
<feature type="compositionally biased region" description="Polar residues" evidence="5">
    <location>
        <begin position="200"/>
        <end position="214"/>
    </location>
</feature>
<dbReference type="GO" id="GO:0060271">
    <property type="term" value="P:cilium assembly"/>
    <property type="evidence" value="ECO:0007669"/>
    <property type="project" value="TreeGrafter"/>
</dbReference>
<evidence type="ECO:0000256" key="4">
    <source>
        <dbReference type="SAM" id="Coils"/>
    </source>
</evidence>
<accession>U6LXC7</accession>
<keyword evidence="8" id="KW-1185">Reference proteome</keyword>
<dbReference type="PANTHER" id="PTHR15654:SF1">
    <property type="entry name" value="COILED-COIL DOMAIN-CONTAINING PROTEIN 96"/>
    <property type="match status" value="1"/>
</dbReference>
<sequence length="834" mass="92457">MAGNPLAEKWTKLFVSIEKQQEPEAEELLRQLATESESLEVEVQPFTSLVAHAAFYSPRILQLLLEEFRWLHILGISGLRDLVIKPEFKEAKGQTPLFTARGEAIGLLLRTGAEQTAVDDDGQTALTSAVLRHHYEQESMVESHMRCAGEQAAELAASSTTNSFVSVLAATVGKTEEAAAPSTGAKEVENQQLEQKEEANTAQGSGDGNQTQDTAKSRAAAATEVPREAEKAAVDQEQTMTEGEGLKEQQSRNETKDQEMHPEGKYEKNQQPEGPNEGEKMNGTDASRETTELNNADLQKTHLQQQAATSEAAGAELTTQGSRGNKHEIDKLAVEQQTAAPEQGSAAEAKPDSQRTPRSPKTDTDTGKPKTMQHTDSPSSSAGTSAREDPLAIAIRALTEEVQQQSQLAASLQEELECAQQQLEDAEEANMKVMTRLASIVAGQARQENLLRSNSPVQLATLGQQEDIDVQPTITREGYDDALMQASKLDKQLQAMTQTLNTLLQRKEEQEEQQTAKVMECKRAFGEFVLQVAKNAVMQKGGKPVSEQQVLKLLQLEEDEQQIVNRLRADLLRTEYELELKVELHKCKGRWQADECDSLQAMDFEQLKMENQTLNEKLVERQEEALKLQNIAKKSAQLVALVCLSQLITHWRENLAFQEKRNAEAAAQLAELDEQLSKQREKAAQLKRERTECKIQNEKVKCQTDIANSELLSADWQATEAKLKETAVEIEALQEQYRLLTSFVSDSVKQRDRRKSRLSVEASKLLMRYLKNPQTGQQNSTNDDASTASNSSRKINDMEDNCGRHNGQSKAYRANQGCGAASTLAHALKERGEA</sequence>
<comment type="subcellular location">
    <subcellularLocation>
        <location evidence="1">Cell projection</location>
        <location evidence="1">Cilium</location>
    </subcellularLocation>
</comment>
<evidence type="ECO:0000313" key="7">
    <source>
        <dbReference type="EMBL" id="CDJ56592.1"/>
    </source>
</evidence>
<feature type="coiled-coil region" evidence="4">
    <location>
        <begin position="395"/>
        <end position="436"/>
    </location>
</feature>
<feature type="domain" description="CCDC113/CCDC96 coiled-coil" evidence="6">
    <location>
        <begin position="594"/>
        <end position="741"/>
    </location>
</feature>
<feature type="compositionally biased region" description="Basic and acidic residues" evidence="5">
    <location>
        <begin position="244"/>
        <end position="270"/>
    </location>
</feature>
<dbReference type="AlphaFoldDB" id="U6LXC7"/>
<feature type="coiled-coil region" evidence="4">
    <location>
        <begin position="486"/>
        <end position="524"/>
    </location>
</feature>
<feature type="compositionally biased region" description="Polar residues" evidence="5">
    <location>
        <begin position="292"/>
        <end position="309"/>
    </location>
</feature>
<organism evidence="7 8">
    <name type="scientific">Eimeria maxima</name>
    <name type="common">Coccidian parasite</name>
    <dbReference type="NCBI Taxonomy" id="5804"/>
    <lineage>
        <taxon>Eukaryota</taxon>
        <taxon>Sar</taxon>
        <taxon>Alveolata</taxon>
        <taxon>Apicomplexa</taxon>
        <taxon>Conoidasida</taxon>
        <taxon>Coccidia</taxon>
        <taxon>Eucoccidiorida</taxon>
        <taxon>Eimeriorina</taxon>
        <taxon>Eimeriidae</taxon>
        <taxon>Eimeria</taxon>
    </lineage>
</organism>
<dbReference type="Gene3D" id="1.25.40.20">
    <property type="entry name" value="Ankyrin repeat-containing domain"/>
    <property type="match status" value="1"/>
</dbReference>
<feature type="region of interest" description="Disordered" evidence="5">
    <location>
        <begin position="175"/>
        <end position="387"/>
    </location>
</feature>
<feature type="coiled-coil region" evidence="4">
    <location>
        <begin position="655"/>
        <end position="736"/>
    </location>
</feature>
<evidence type="ECO:0000256" key="5">
    <source>
        <dbReference type="SAM" id="MobiDB-lite"/>
    </source>
</evidence>
<feature type="compositionally biased region" description="Basic and acidic residues" evidence="5">
    <location>
        <begin position="349"/>
        <end position="368"/>
    </location>
</feature>
<dbReference type="GO" id="GO:0005930">
    <property type="term" value="C:axoneme"/>
    <property type="evidence" value="ECO:0007669"/>
    <property type="project" value="TreeGrafter"/>
</dbReference>
<dbReference type="OMA" id="ITHWREN"/>
<proteinExistence type="predicted"/>
<keyword evidence="2 4" id="KW-0175">Coiled coil</keyword>
<feature type="compositionally biased region" description="Polar residues" evidence="5">
    <location>
        <begin position="372"/>
        <end position="384"/>
    </location>
</feature>
<dbReference type="EMBL" id="HG719006">
    <property type="protein sequence ID" value="CDJ56592.1"/>
    <property type="molecule type" value="Genomic_DNA"/>
</dbReference>
<dbReference type="RefSeq" id="XP_013333243.1">
    <property type="nucleotide sequence ID" value="XM_013477789.1"/>
</dbReference>
<feature type="compositionally biased region" description="Basic and acidic residues" evidence="5">
    <location>
        <begin position="186"/>
        <end position="199"/>
    </location>
</feature>
<reference evidence="7" key="2">
    <citation type="submission" date="2013-10" db="EMBL/GenBank/DDBJ databases">
        <authorList>
            <person name="Aslett M."/>
        </authorList>
    </citation>
    <scope>NUCLEOTIDE SEQUENCE [LARGE SCALE GENOMIC DNA]</scope>
    <source>
        <strain evidence="7">Weybridge</strain>
    </source>
</reference>
<feature type="region of interest" description="Disordered" evidence="5">
    <location>
        <begin position="771"/>
        <end position="817"/>
    </location>
</feature>
<dbReference type="GeneID" id="25334354"/>
<dbReference type="InterPro" id="IPR036770">
    <property type="entry name" value="Ankyrin_rpt-contain_sf"/>
</dbReference>
<dbReference type="Pfam" id="PF13870">
    <property type="entry name" value="CCDC113_CCDC96_CC"/>
    <property type="match status" value="1"/>
</dbReference>
<dbReference type="PANTHER" id="PTHR15654">
    <property type="entry name" value="COILED-COIL DOMAIN-CONTAINING PROTEIN 113-RELATED"/>
    <property type="match status" value="1"/>
</dbReference>
<dbReference type="Proteomes" id="UP000030763">
    <property type="component" value="Unassembled WGS sequence"/>
</dbReference>
<dbReference type="VEuPathDB" id="ToxoDB:EMWEY_00003680"/>
<feature type="compositionally biased region" description="Basic and acidic residues" evidence="5">
    <location>
        <begin position="794"/>
        <end position="803"/>
    </location>
</feature>
<protein>
    <submittedName>
        <fullName evidence="7">Ankyrin repeat-containing protein, putative</fullName>
    </submittedName>
</protein>
<dbReference type="GO" id="GO:0036064">
    <property type="term" value="C:ciliary basal body"/>
    <property type="evidence" value="ECO:0007669"/>
    <property type="project" value="TreeGrafter"/>
</dbReference>
<dbReference type="OrthoDB" id="348079at2759"/>
<reference evidence="7" key="1">
    <citation type="submission" date="2013-10" db="EMBL/GenBank/DDBJ databases">
        <title>Genomic analysis of the causative agents of coccidiosis in chickens.</title>
        <authorList>
            <person name="Reid A.J."/>
            <person name="Blake D."/>
            <person name="Billington K."/>
            <person name="Browne H."/>
            <person name="Dunn M."/>
            <person name="Hung S."/>
            <person name="Kawahara F."/>
            <person name="Miranda-Saavedra D."/>
            <person name="Mourier T."/>
            <person name="Nagra H."/>
            <person name="Otto T.D."/>
            <person name="Rawlings N."/>
            <person name="Sanchez A."/>
            <person name="Sanders M."/>
            <person name="Subramaniam C."/>
            <person name="Tay Y."/>
            <person name="Dear P."/>
            <person name="Doerig C."/>
            <person name="Gruber A."/>
            <person name="Parkinson J."/>
            <person name="Shirley M."/>
            <person name="Wan K.L."/>
            <person name="Berriman M."/>
            <person name="Tomley F."/>
            <person name="Pain A."/>
        </authorList>
    </citation>
    <scope>NUCLEOTIDE SEQUENCE [LARGE SCALE GENOMIC DNA]</scope>
    <source>
        <strain evidence="7">Weybridge</strain>
    </source>
</reference>
<dbReference type="InterPro" id="IPR051885">
    <property type="entry name" value="CC_CF"/>
</dbReference>
<keyword evidence="3" id="KW-0966">Cell projection</keyword>
<evidence type="ECO:0000313" key="8">
    <source>
        <dbReference type="Proteomes" id="UP000030763"/>
    </source>
</evidence>
<feature type="compositionally biased region" description="Polar residues" evidence="5">
    <location>
        <begin position="772"/>
        <end position="793"/>
    </location>
</feature>
<feature type="compositionally biased region" description="Basic and acidic residues" evidence="5">
    <location>
        <begin position="277"/>
        <end position="291"/>
    </location>
</feature>
<gene>
    <name evidence="7" type="ORF">EMWEY_00003680</name>
</gene>
<evidence type="ECO:0000259" key="6">
    <source>
        <dbReference type="Pfam" id="PF13870"/>
    </source>
</evidence>
<evidence type="ECO:0000256" key="3">
    <source>
        <dbReference type="ARBA" id="ARBA00023273"/>
    </source>
</evidence>